<reference evidence="2" key="1">
    <citation type="submission" date="2015-03" db="EMBL/GenBank/DDBJ databases">
        <authorList>
            <consortium name="Pathogen Informatics"/>
        </authorList>
    </citation>
    <scope>NUCLEOTIDE SEQUENCE [LARGE SCALE GENOMIC DNA]</scope>
    <source>
        <strain evidence="2">N09902308</strain>
    </source>
</reference>
<proteinExistence type="predicted"/>
<organism evidence="1 2">
    <name type="scientific">Mycobacterium tuberculosis</name>
    <dbReference type="NCBI Taxonomy" id="1773"/>
    <lineage>
        <taxon>Bacteria</taxon>
        <taxon>Bacillati</taxon>
        <taxon>Actinomycetota</taxon>
        <taxon>Actinomycetes</taxon>
        <taxon>Mycobacteriales</taxon>
        <taxon>Mycobacteriaceae</taxon>
        <taxon>Mycobacterium</taxon>
        <taxon>Mycobacterium tuberculosis complex</taxon>
    </lineage>
</organism>
<gene>
    <name evidence="1" type="ORF">ERS007739_02119</name>
</gene>
<comment type="caution">
    <text evidence="1">The sequence shown here is derived from an EMBL/GenBank/DDBJ whole genome shotgun (WGS) entry which is preliminary data.</text>
</comment>
<dbReference type="AlphaFoldDB" id="A0A916LBA3"/>
<accession>A0A916LBA3</accession>
<dbReference type="EMBL" id="CSBK01000922">
    <property type="protein sequence ID" value="COY09772.1"/>
    <property type="molecule type" value="Genomic_DNA"/>
</dbReference>
<evidence type="ECO:0000313" key="2">
    <source>
        <dbReference type="Proteomes" id="UP000039021"/>
    </source>
</evidence>
<protein>
    <submittedName>
        <fullName evidence="1">Uncharacterized protein</fullName>
    </submittedName>
</protein>
<evidence type="ECO:0000313" key="1">
    <source>
        <dbReference type="EMBL" id="COY09772.1"/>
    </source>
</evidence>
<name>A0A916LBA3_MYCTX</name>
<sequence length="51" mass="5345">MPSVVLGAISDARERIASSVAYCARSRARSRVAAIPRTLAGRSSSPAKSAW</sequence>
<dbReference type="Proteomes" id="UP000039021">
    <property type="component" value="Unassembled WGS sequence"/>
</dbReference>